<dbReference type="AlphaFoldDB" id="A0A812XAD2"/>
<feature type="non-terminal residue" evidence="1">
    <location>
        <position position="59"/>
    </location>
</feature>
<gene>
    <name evidence="1" type="ORF">SPIL2461_LOCUS20653</name>
</gene>
<proteinExistence type="predicted"/>
<accession>A0A812XAD2</accession>
<dbReference type="EMBL" id="CAJNIZ010045549">
    <property type="protein sequence ID" value="CAE7723319.1"/>
    <property type="molecule type" value="Genomic_DNA"/>
</dbReference>
<comment type="caution">
    <text evidence="1">The sequence shown here is derived from an EMBL/GenBank/DDBJ whole genome shotgun (WGS) entry which is preliminary data.</text>
</comment>
<reference evidence="1" key="1">
    <citation type="submission" date="2021-02" db="EMBL/GenBank/DDBJ databases">
        <authorList>
            <person name="Dougan E. K."/>
            <person name="Rhodes N."/>
            <person name="Thang M."/>
            <person name="Chan C."/>
        </authorList>
    </citation>
    <scope>NUCLEOTIDE SEQUENCE</scope>
</reference>
<feature type="non-terminal residue" evidence="1">
    <location>
        <position position="1"/>
    </location>
</feature>
<evidence type="ECO:0000313" key="1">
    <source>
        <dbReference type="EMBL" id="CAE7723319.1"/>
    </source>
</evidence>
<keyword evidence="2" id="KW-1185">Reference proteome</keyword>
<name>A0A812XAD2_SYMPI</name>
<sequence length="59" mass="6630">ASKNSLYLDDECIKALSRLPFFRAKDLIEEVLLGGRRREGVSNPSRYLMSAVKKMSVGL</sequence>
<organism evidence="1 2">
    <name type="scientific">Symbiodinium pilosum</name>
    <name type="common">Dinoflagellate</name>
    <dbReference type="NCBI Taxonomy" id="2952"/>
    <lineage>
        <taxon>Eukaryota</taxon>
        <taxon>Sar</taxon>
        <taxon>Alveolata</taxon>
        <taxon>Dinophyceae</taxon>
        <taxon>Suessiales</taxon>
        <taxon>Symbiodiniaceae</taxon>
        <taxon>Symbiodinium</taxon>
    </lineage>
</organism>
<dbReference type="Proteomes" id="UP000649617">
    <property type="component" value="Unassembled WGS sequence"/>
</dbReference>
<evidence type="ECO:0000313" key="2">
    <source>
        <dbReference type="Proteomes" id="UP000649617"/>
    </source>
</evidence>
<protein>
    <submittedName>
        <fullName evidence="1">Uncharacterized protein</fullName>
    </submittedName>
</protein>